<dbReference type="PANTHER" id="PTHR46082">
    <property type="entry name" value="ATP/GTP-BINDING PROTEIN-RELATED"/>
    <property type="match status" value="1"/>
</dbReference>
<dbReference type="Pfam" id="PF13191">
    <property type="entry name" value="AAA_16"/>
    <property type="match status" value="1"/>
</dbReference>
<dbReference type="InterPro" id="IPR019734">
    <property type="entry name" value="TPR_rpt"/>
</dbReference>
<dbReference type="SUPFAM" id="SSF53167">
    <property type="entry name" value="Purine and uridine phosphorylases"/>
    <property type="match status" value="1"/>
</dbReference>
<feature type="repeat" description="TPR" evidence="1">
    <location>
        <begin position="1026"/>
        <end position="1059"/>
    </location>
</feature>
<feature type="repeat" description="TPR" evidence="1">
    <location>
        <begin position="981"/>
        <end position="1014"/>
    </location>
</feature>
<dbReference type="InterPro" id="IPR011990">
    <property type="entry name" value="TPR-like_helical_dom_sf"/>
</dbReference>
<dbReference type="InterPro" id="IPR053137">
    <property type="entry name" value="NLR-like"/>
</dbReference>
<dbReference type="Gene3D" id="3.40.50.300">
    <property type="entry name" value="P-loop containing nucleotide triphosphate hydrolases"/>
    <property type="match status" value="1"/>
</dbReference>
<feature type="domain" description="Orc1-like AAA ATPase" evidence="3">
    <location>
        <begin position="346"/>
        <end position="465"/>
    </location>
</feature>
<dbReference type="InterPro" id="IPR035994">
    <property type="entry name" value="Nucleoside_phosphorylase_sf"/>
</dbReference>
<keyword evidence="5" id="KW-1185">Reference proteome</keyword>
<sequence>MAARASLSHDDYTVGWICALPLEMAAAKLMLDAIHPNLPRPATDQNTYILGNIEEHNIVIACLPSGAYGTVSAATVAMQLLSSFHSIRFGLMVGIGGGVPSSNADIRLGDIVVSQPADTSGGVIQYDLGKAFSGGQFERTGMLNRPPKVLLTAIATLQAHHFTEDSRVLEFVSDVQLKTTPRRAATFTRPTQEDCLYQSEYIHGGSDTCIDCDRSKLAPRLSRDYEEPVIHYGLIASANQVVKDGRLRDQLARDLGVLCVEMEAAGLMNDFPCLVIRGICDYADSHKNKKWQGYAAAVAAAYAKELVLVVPIDQIETTPTARDTLADSVHRFNVPLDLTTVPVITKFVGRQDELDNLWQYLQPTNSPSRKVAILHGLGGMGKTQLAIRFARDHRDDFTAIFWLSGKDRDALLQSLSFALNRILGQGCDREATNDGEVEQRARHMLRWLALDGNSRWLIIFDNIDQYSPFNSAVGVGYDIREFFPTADHGSILITSRLQALSELGEPFPVHRLDSYNSIQLLLQSSGLSARNTTSKLDNNPDIRTLASRLDGLPLAIVIAGAFMRETGTSITEYLQYYQESWSQLQLQSNPGRQYQQGNMLQTWMISYLEIQKRDPSAADLLLLLARFDNRDIWYELVKSGRHSSNVPDWLQNTISSGLAFKIGLKSLIGFSLLESKQQEGSYAMHPVVQDWCLHVANTDKNVNPMQLNELALISVGYSVPSANDRDYSELQQRLLPHANYVCSLDWSDDNIELWGAFHRLGELYSGQGKLQEAEEIYQRALTGYEEALGPDHTSTLHTVNNLGFLYSHQGKPKEAEEMYQRALTGREKAEEMYQRALTGREKALGPDHISTLDTVNNLGNLYYDQGKLQEAEEMYQRALTGYEEALGPNHISTLATVNNLGILYSGLGKLKEAEEMYQRALSGKEKALGPDHTSTLDTVNNLGILYSDQGKLKEAEEMYQRALAGYEKALGPHHITHAPTLNTVYNLGNLYSNQGKLKEAEEMYQRALVGYEKALGPQHKTHAPTLNTVNNLGFLYYDQGKLKEAEEMYQRALEGKEKALGPNHTSTLTTVYNLGILYSSQGKLKEAEEMYQRALSGYEKALGPNHTSTLDTVNNLGLLYKDQGKLKEAEETYQRALTGNGNALGPEHDRTR</sequence>
<keyword evidence="1" id="KW-0802">TPR repeat</keyword>
<dbReference type="Pfam" id="PF01048">
    <property type="entry name" value="PNP_UDP_1"/>
    <property type="match status" value="1"/>
</dbReference>
<comment type="caution">
    <text evidence="4">The sequence shown here is derived from an EMBL/GenBank/DDBJ whole genome shotgun (WGS) entry which is preliminary data.</text>
</comment>
<dbReference type="AlphaFoldDB" id="A0A1F5LM91"/>
<dbReference type="GO" id="GO:0043531">
    <property type="term" value="F:ADP binding"/>
    <property type="evidence" value="ECO:0007669"/>
    <property type="project" value="InterPro"/>
</dbReference>
<proteinExistence type="predicted"/>
<protein>
    <submittedName>
        <fullName evidence="4">Uncharacterized protein</fullName>
    </submittedName>
</protein>
<feature type="repeat" description="TPR" evidence="1">
    <location>
        <begin position="796"/>
        <end position="829"/>
    </location>
</feature>
<dbReference type="RefSeq" id="XP_022489476.1">
    <property type="nucleotide sequence ID" value="XM_022630255.1"/>
</dbReference>
<dbReference type="GO" id="GO:0009116">
    <property type="term" value="P:nucleoside metabolic process"/>
    <property type="evidence" value="ECO:0007669"/>
    <property type="project" value="InterPro"/>
</dbReference>
<dbReference type="InterPro" id="IPR041664">
    <property type="entry name" value="AAA_16"/>
</dbReference>
<dbReference type="Pfam" id="PF13424">
    <property type="entry name" value="TPR_12"/>
    <property type="match status" value="3"/>
</dbReference>
<dbReference type="STRING" id="1835702.A0A1F5LM91"/>
<dbReference type="GeneID" id="34574989"/>
<feature type="repeat" description="TPR" evidence="1">
    <location>
        <begin position="1110"/>
        <end position="1143"/>
    </location>
</feature>
<feature type="repeat" description="TPR" evidence="1">
    <location>
        <begin position="754"/>
        <end position="787"/>
    </location>
</feature>
<dbReference type="GO" id="GO:0003824">
    <property type="term" value="F:catalytic activity"/>
    <property type="evidence" value="ECO:0007669"/>
    <property type="project" value="InterPro"/>
</dbReference>
<dbReference type="SUPFAM" id="SSF52540">
    <property type="entry name" value="P-loop containing nucleoside triphosphate hydrolases"/>
    <property type="match status" value="1"/>
</dbReference>
<dbReference type="InterPro" id="IPR000845">
    <property type="entry name" value="Nucleoside_phosphorylase_d"/>
</dbReference>
<dbReference type="EMBL" id="LXJU01000006">
    <property type="protein sequence ID" value="OGE54039.1"/>
    <property type="molecule type" value="Genomic_DNA"/>
</dbReference>
<dbReference type="Proteomes" id="UP000177622">
    <property type="component" value="Unassembled WGS sequence"/>
</dbReference>
<name>A0A1F5LM91_PENAI</name>
<dbReference type="Gene3D" id="3.40.50.1580">
    <property type="entry name" value="Nucleoside phosphorylase domain"/>
    <property type="match status" value="1"/>
</dbReference>
<feature type="domain" description="Nucleoside phosphorylase" evidence="2">
    <location>
        <begin position="14"/>
        <end position="293"/>
    </location>
</feature>
<dbReference type="SMART" id="SM00028">
    <property type="entry name" value="TPR"/>
    <property type="match status" value="9"/>
</dbReference>
<dbReference type="PROSITE" id="PS50005">
    <property type="entry name" value="TPR"/>
    <property type="match status" value="9"/>
</dbReference>
<accession>A0A1F5LM91</accession>
<evidence type="ECO:0000313" key="4">
    <source>
        <dbReference type="EMBL" id="OGE54039.1"/>
    </source>
</evidence>
<dbReference type="PRINTS" id="PR00364">
    <property type="entry name" value="DISEASERSIST"/>
</dbReference>
<dbReference type="PANTHER" id="PTHR46082:SF6">
    <property type="entry name" value="AAA+ ATPASE DOMAIN-CONTAINING PROTEIN-RELATED"/>
    <property type="match status" value="1"/>
</dbReference>
<dbReference type="SUPFAM" id="SSF48452">
    <property type="entry name" value="TPR-like"/>
    <property type="match status" value="2"/>
</dbReference>
<organism evidence="4 5">
    <name type="scientific">Penicillium arizonense</name>
    <dbReference type="NCBI Taxonomy" id="1835702"/>
    <lineage>
        <taxon>Eukaryota</taxon>
        <taxon>Fungi</taxon>
        <taxon>Dikarya</taxon>
        <taxon>Ascomycota</taxon>
        <taxon>Pezizomycotina</taxon>
        <taxon>Eurotiomycetes</taxon>
        <taxon>Eurotiomycetidae</taxon>
        <taxon>Eurotiales</taxon>
        <taxon>Aspergillaceae</taxon>
        <taxon>Penicillium</taxon>
    </lineage>
</organism>
<evidence type="ECO:0000259" key="3">
    <source>
        <dbReference type="Pfam" id="PF13191"/>
    </source>
</evidence>
<dbReference type="InterPro" id="IPR027417">
    <property type="entry name" value="P-loop_NTPase"/>
</dbReference>
<feature type="repeat" description="TPR" evidence="1">
    <location>
        <begin position="852"/>
        <end position="885"/>
    </location>
</feature>
<evidence type="ECO:0000259" key="2">
    <source>
        <dbReference type="Pfam" id="PF01048"/>
    </source>
</evidence>
<feature type="repeat" description="TPR" evidence="1">
    <location>
        <begin position="936"/>
        <end position="969"/>
    </location>
</feature>
<feature type="repeat" description="TPR" evidence="1">
    <location>
        <begin position="894"/>
        <end position="927"/>
    </location>
</feature>
<evidence type="ECO:0000256" key="1">
    <source>
        <dbReference type="PROSITE-ProRule" id="PRU00339"/>
    </source>
</evidence>
<feature type="repeat" description="TPR" evidence="1">
    <location>
        <begin position="1068"/>
        <end position="1101"/>
    </location>
</feature>
<evidence type="ECO:0000313" key="5">
    <source>
        <dbReference type="Proteomes" id="UP000177622"/>
    </source>
</evidence>
<reference evidence="4 5" key="1">
    <citation type="journal article" date="2016" name="Sci. Rep.">
        <title>Penicillium arizonense, a new, genome sequenced fungal species, reveals a high chemical diversity in secreted metabolites.</title>
        <authorList>
            <person name="Grijseels S."/>
            <person name="Nielsen J.C."/>
            <person name="Randelovic M."/>
            <person name="Nielsen J."/>
            <person name="Nielsen K.F."/>
            <person name="Workman M."/>
            <person name="Frisvad J.C."/>
        </authorList>
    </citation>
    <scope>NUCLEOTIDE SEQUENCE [LARGE SCALE GENOMIC DNA]</scope>
    <source>
        <strain evidence="4 5">CBS 141311</strain>
    </source>
</reference>
<dbReference type="Gene3D" id="1.25.40.10">
    <property type="entry name" value="Tetratricopeptide repeat domain"/>
    <property type="match status" value="4"/>
</dbReference>
<gene>
    <name evidence="4" type="ORF">PENARI_c006G03557</name>
</gene>
<dbReference type="PROSITE" id="PS50293">
    <property type="entry name" value="TPR_REGION"/>
    <property type="match status" value="3"/>
</dbReference>
<dbReference type="Pfam" id="PF13374">
    <property type="entry name" value="TPR_10"/>
    <property type="match status" value="3"/>
</dbReference>
<dbReference type="OrthoDB" id="1658288at2759"/>